<name>A0A8A4ZG08_9MICO</name>
<feature type="region of interest" description="Disordered" evidence="4">
    <location>
        <begin position="311"/>
        <end position="343"/>
    </location>
</feature>
<dbReference type="GO" id="GO:0005524">
    <property type="term" value="F:ATP binding"/>
    <property type="evidence" value="ECO:0007669"/>
    <property type="project" value="UniProtKB-UniRule"/>
</dbReference>
<dbReference type="SUPFAM" id="SSF52540">
    <property type="entry name" value="P-loop containing nucleoside triphosphate hydrolases"/>
    <property type="match status" value="4"/>
</dbReference>
<evidence type="ECO:0000256" key="3">
    <source>
        <dbReference type="PROSITE-ProRule" id="PRU00289"/>
    </source>
</evidence>
<dbReference type="PANTHER" id="PTHR22683">
    <property type="entry name" value="SPORULATION PROTEIN RELATED"/>
    <property type="match status" value="1"/>
</dbReference>
<dbReference type="InterPro" id="IPR002543">
    <property type="entry name" value="FtsK_dom"/>
</dbReference>
<feature type="region of interest" description="Disordered" evidence="4">
    <location>
        <begin position="433"/>
        <end position="459"/>
    </location>
</feature>
<keyword evidence="1 3" id="KW-0547">Nucleotide-binding</keyword>
<gene>
    <name evidence="6" type="ORF">J4E96_04180</name>
</gene>
<dbReference type="Pfam" id="PF01580">
    <property type="entry name" value="FtsK_SpoIIIE"/>
    <property type="match status" value="1"/>
</dbReference>
<evidence type="ECO:0000259" key="5">
    <source>
        <dbReference type="PROSITE" id="PS50901"/>
    </source>
</evidence>
<dbReference type="InterPro" id="IPR008984">
    <property type="entry name" value="SMAD_FHA_dom_sf"/>
</dbReference>
<reference evidence="6" key="1">
    <citation type="submission" date="2021-03" db="EMBL/GenBank/DDBJ databases">
        <title>Pengzhenrongella sicca gen. nov., sp. nov., a new member of suborder Micrococcineae isolated from High-Arctic tundra soil.</title>
        <authorList>
            <person name="Peng F."/>
        </authorList>
    </citation>
    <scope>NUCLEOTIDE SEQUENCE</scope>
    <source>
        <strain evidence="6">LRZ-2</strain>
    </source>
</reference>
<dbReference type="InterPro" id="IPR027417">
    <property type="entry name" value="P-loop_NTPase"/>
</dbReference>
<dbReference type="SUPFAM" id="SSF49879">
    <property type="entry name" value="SMAD/FHA domain"/>
    <property type="match status" value="1"/>
</dbReference>
<feature type="domain" description="FtsK" evidence="5">
    <location>
        <begin position="613"/>
        <end position="797"/>
    </location>
</feature>
<keyword evidence="7" id="KW-1185">Reference proteome</keyword>
<dbReference type="KEGG" id="psic:J4E96_04180"/>
<dbReference type="GO" id="GO:0003677">
    <property type="term" value="F:DNA binding"/>
    <property type="evidence" value="ECO:0007669"/>
    <property type="project" value="InterPro"/>
</dbReference>
<protein>
    <recommendedName>
        <fullName evidence="5">FtsK domain-containing protein</fullName>
    </recommendedName>
</protein>
<dbReference type="InterPro" id="IPR050206">
    <property type="entry name" value="FtsK/SpoIIIE/SftA"/>
</dbReference>
<sequence length="1441" mass="145651">MRVTLAGAPGPPRVPDLDLEVPDGARLGDLRGHLASATGRAELAPGGAVLAVGAAVLDDDQLTGQVPLLAGATLRVGAGPRDPGDAALRAEWHLAVLSGPDSGALVGLRGPLVVGRVGDLAIDDGRSSRRHLALRLGRSGPMALDLRSSHGTVRLPARMRWLGWLGWRAESGWRWWRGRRVRGRPATPVRRAGPAARWTRLHVGDRLLIGSTVLELRAARATVVRSSADRTTGDRTTGDRTTGDRTAGDRTAGDRAPEGRARGELAATTWLAPAAGSVALALSTGNRMFLIVAAVGPLLAIASRLRARAHTARGRAPAAGPARRTSPGRLDGPGPEPPSPADLSTRALRLLAGAEPTDAPGPADVRALSPDGALAVVGPRGLAVAAARALVAAALPLGPTDADVAVAVRADPAHLADWSWCRWLPGLAPAHAPAAAPAPSGAAGVSAADATGPTGPTDPAGPTTLVVGDGWHTPGQATDLARFWAGGHGAAVVLIAADLVDVPAWCRTVLTVHPGKDVATLHLPTGATRTLPLHAVSHSWAEVHARRVAALWQLRRLRDLPPGASPNAAGGVALADLPGLPAPSAASVIDRWAQGHAARAGGLDACLGLGPAGAPVTIDLIRDGPHALVAGTTGAGKSELLQTWLLSLALTHSPAELAFALVDYKGGASFGPCAELPHVVGQVTDLDPALAARALAGLRAELRRRERLLARAGVPDLAALRSAPPPRLLVVVDEFRALTEDLPSFVPGLLRLAAQGRSLGMHLILATQRPAGAVGPDLRANLTLRIALRVTDVADSLDVLDSPEAARIPASSPGRAVLRRGTGAPEPVQIALANGAPLGPRGAVRIAPPWPGTPTGWVPAASAPPAGRHPCARPGPDSDAGESADPRPARAFVAAARAAAAQLGLDAPAAPWLPPLPDLLRPDDLAAHAAAEHGLGAQAGRGDADAGRLPLALADVPTQRRRAVVRWGLAAGPLLVVGAAGSGRSTTLRTAALAALARGWHVHAVGVPARLIADLTARPTFGTAVGVDDPRRLARLLLLLAQPAPAGAAPRLLLLDEIEAALDALAPLGRGSGAARLIDLLRRAREHGTAVLATGSAAPPGAVATLFPQRLVLAVGDRAADVVAGVPGALAGSRRGPGRAIVLPSVAGSLVEEGTDEPDAIGEPGDALVCQVAADGVADGSPPDDTAPESLALRLAPVPARVGRGALATAVRRERGPSPRPDEAPVVGIGGDDAGPVRLALGRGALVVGPPGSGRSTTLAVLAAALAAAGRPIVVVARDGPLERYAAAHPAVAWCGFASAAIARLLAAAPPGAVALVDDLDALERLHPGVTDLLGALAQRSAEPAGSGPGPEPGPGPGPGPIVVAAAQTGRAAISYRGALGALRDQRVGIVLTPTEPGSADVFGTALDWVVEPGHAHTPGRAVRQHGRDVVVVQVLDPTLA</sequence>
<dbReference type="Gene3D" id="2.60.200.20">
    <property type="match status" value="1"/>
</dbReference>
<proteinExistence type="predicted"/>
<feature type="binding site" evidence="3">
    <location>
        <begin position="631"/>
        <end position="638"/>
    </location>
    <ligand>
        <name>ATP</name>
        <dbReference type="ChEBI" id="CHEBI:30616"/>
    </ligand>
</feature>
<feature type="compositionally biased region" description="Pro residues" evidence="4">
    <location>
        <begin position="1350"/>
        <end position="1360"/>
    </location>
</feature>
<dbReference type="Gene3D" id="3.40.50.300">
    <property type="entry name" value="P-loop containing nucleotide triphosphate hydrolases"/>
    <property type="match status" value="3"/>
</dbReference>
<keyword evidence="2 3" id="KW-0067">ATP-binding</keyword>
<feature type="compositionally biased region" description="Low complexity" evidence="4">
    <location>
        <begin position="314"/>
        <end position="329"/>
    </location>
</feature>
<feature type="compositionally biased region" description="Basic and acidic residues" evidence="4">
    <location>
        <begin position="227"/>
        <end position="260"/>
    </location>
</feature>
<dbReference type="SMART" id="SM00382">
    <property type="entry name" value="AAA"/>
    <property type="match status" value="3"/>
</dbReference>
<dbReference type="EMBL" id="CP071868">
    <property type="protein sequence ID" value="QTE30215.1"/>
    <property type="molecule type" value="Genomic_DNA"/>
</dbReference>
<evidence type="ECO:0000256" key="4">
    <source>
        <dbReference type="SAM" id="MobiDB-lite"/>
    </source>
</evidence>
<dbReference type="Proteomes" id="UP000663937">
    <property type="component" value="Chromosome"/>
</dbReference>
<feature type="region of interest" description="Disordered" evidence="4">
    <location>
        <begin position="225"/>
        <end position="260"/>
    </location>
</feature>
<organism evidence="6 7">
    <name type="scientific">Pengzhenrongella sicca</name>
    <dbReference type="NCBI Taxonomy" id="2819238"/>
    <lineage>
        <taxon>Bacteria</taxon>
        <taxon>Bacillati</taxon>
        <taxon>Actinomycetota</taxon>
        <taxon>Actinomycetes</taxon>
        <taxon>Micrococcales</taxon>
        <taxon>Pengzhenrongella</taxon>
    </lineage>
</organism>
<evidence type="ECO:0000313" key="6">
    <source>
        <dbReference type="EMBL" id="QTE30215.1"/>
    </source>
</evidence>
<evidence type="ECO:0000256" key="2">
    <source>
        <dbReference type="ARBA" id="ARBA00022840"/>
    </source>
</evidence>
<accession>A0A8A4ZG08</accession>
<dbReference type="RefSeq" id="WP_227424538.1">
    <property type="nucleotide sequence ID" value="NZ_CP071868.1"/>
</dbReference>
<evidence type="ECO:0000256" key="1">
    <source>
        <dbReference type="ARBA" id="ARBA00022741"/>
    </source>
</evidence>
<dbReference type="CDD" id="cd00060">
    <property type="entry name" value="FHA"/>
    <property type="match status" value="1"/>
</dbReference>
<dbReference type="InterPro" id="IPR003593">
    <property type="entry name" value="AAA+_ATPase"/>
</dbReference>
<feature type="region of interest" description="Disordered" evidence="4">
    <location>
        <begin position="1340"/>
        <end position="1360"/>
    </location>
</feature>
<dbReference type="PROSITE" id="PS50901">
    <property type="entry name" value="FTSK"/>
    <property type="match status" value="1"/>
</dbReference>
<feature type="region of interest" description="Disordered" evidence="4">
    <location>
        <begin position="841"/>
        <end position="887"/>
    </location>
</feature>
<dbReference type="PANTHER" id="PTHR22683:SF1">
    <property type="entry name" value="TYPE VII SECRETION SYSTEM PROTEIN ESSC"/>
    <property type="match status" value="1"/>
</dbReference>
<evidence type="ECO:0000313" key="7">
    <source>
        <dbReference type="Proteomes" id="UP000663937"/>
    </source>
</evidence>